<feature type="transmembrane region" description="Helical" evidence="6">
    <location>
        <begin position="61"/>
        <end position="84"/>
    </location>
</feature>
<dbReference type="EMBL" id="DTHB01000016">
    <property type="protein sequence ID" value="HGB14024.1"/>
    <property type="molecule type" value="Genomic_DNA"/>
</dbReference>
<reference evidence="8" key="1">
    <citation type="journal article" date="2020" name="mSystems">
        <title>Genome- and Community-Level Interaction Insights into Carbon Utilization and Element Cycling Functions of Hydrothermarchaeota in Hydrothermal Sediment.</title>
        <authorList>
            <person name="Zhou Z."/>
            <person name="Liu Y."/>
            <person name="Xu W."/>
            <person name="Pan J."/>
            <person name="Luo Z.H."/>
            <person name="Li M."/>
        </authorList>
    </citation>
    <scope>NUCLEOTIDE SEQUENCE [LARGE SCALE GENOMIC DNA]</scope>
    <source>
        <strain evidence="8">SpSt-776</strain>
    </source>
</reference>
<feature type="transmembrane region" description="Helical" evidence="6">
    <location>
        <begin position="6"/>
        <end position="25"/>
    </location>
</feature>
<dbReference type="InterPro" id="IPR002541">
    <property type="entry name" value="Cyt_c_assembly"/>
</dbReference>
<dbReference type="Pfam" id="PF01578">
    <property type="entry name" value="Cytochrom_C_asm"/>
    <property type="match status" value="1"/>
</dbReference>
<evidence type="ECO:0000256" key="1">
    <source>
        <dbReference type="ARBA" id="ARBA00004141"/>
    </source>
</evidence>
<comment type="caution">
    <text evidence="8">The sequence shown here is derived from an EMBL/GenBank/DDBJ whole genome shotgun (WGS) entry which is preliminary data.</text>
</comment>
<keyword evidence="4 6" id="KW-1133">Transmembrane helix</keyword>
<proteinExistence type="predicted"/>
<dbReference type="GO" id="GO:0017004">
    <property type="term" value="P:cytochrome complex assembly"/>
    <property type="evidence" value="ECO:0007669"/>
    <property type="project" value="UniProtKB-KW"/>
</dbReference>
<name>A0A7C3SI17_9BACT</name>
<accession>A0A7C3SI17</accession>
<evidence type="ECO:0000256" key="3">
    <source>
        <dbReference type="ARBA" id="ARBA00022748"/>
    </source>
</evidence>
<dbReference type="InterPro" id="IPR045062">
    <property type="entry name" value="Cyt_c_biogenesis_CcsA/CcmC"/>
</dbReference>
<dbReference type="GO" id="GO:0020037">
    <property type="term" value="F:heme binding"/>
    <property type="evidence" value="ECO:0007669"/>
    <property type="project" value="InterPro"/>
</dbReference>
<evidence type="ECO:0000256" key="2">
    <source>
        <dbReference type="ARBA" id="ARBA00022692"/>
    </source>
</evidence>
<dbReference type="AlphaFoldDB" id="A0A7C3SI17"/>
<evidence type="ECO:0000259" key="7">
    <source>
        <dbReference type="Pfam" id="PF01578"/>
    </source>
</evidence>
<evidence type="ECO:0000256" key="4">
    <source>
        <dbReference type="ARBA" id="ARBA00022989"/>
    </source>
</evidence>
<feature type="transmembrane region" description="Helical" evidence="6">
    <location>
        <begin position="91"/>
        <end position="112"/>
    </location>
</feature>
<feature type="transmembrane region" description="Helical" evidence="6">
    <location>
        <begin position="242"/>
        <end position="264"/>
    </location>
</feature>
<comment type="subcellular location">
    <subcellularLocation>
        <location evidence="1">Membrane</location>
        <topology evidence="1">Multi-pass membrane protein</topology>
    </subcellularLocation>
</comment>
<dbReference type="GO" id="GO:0005886">
    <property type="term" value="C:plasma membrane"/>
    <property type="evidence" value="ECO:0007669"/>
    <property type="project" value="TreeGrafter"/>
</dbReference>
<feature type="transmembrane region" description="Helical" evidence="6">
    <location>
        <begin position="124"/>
        <end position="152"/>
    </location>
</feature>
<feature type="transmembrane region" description="Helical" evidence="6">
    <location>
        <begin position="178"/>
        <end position="201"/>
    </location>
</feature>
<feature type="transmembrane region" description="Helical" evidence="6">
    <location>
        <begin position="216"/>
        <end position="235"/>
    </location>
</feature>
<keyword evidence="2 6" id="KW-0812">Transmembrane</keyword>
<evidence type="ECO:0000313" key="8">
    <source>
        <dbReference type="EMBL" id="HGB14024.1"/>
    </source>
</evidence>
<feature type="domain" description="Cytochrome c assembly protein" evidence="7">
    <location>
        <begin position="67"/>
        <end position="267"/>
    </location>
</feature>
<keyword evidence="3" id="KW-0201">Cytochrome c-type biogenesis</keyword>
<evidence type="ECO:0000256" key="5">
    <source>
        <dbReference type="ARBA" id="ARBA00023136"/>
    </source>
</evidence>
<sequence>MGAFFSGLTLFAYFLASGLFLTFFLTQRKGLSHCGAWSMAVGLVNHTLAILAAILDQGHLAVATFNGALLVFAWALVAASLLAFWRHPIQVLGALVAPLAALIVSGSLIFPSRMGVVSPTLRSFWVYLHIILAFGGSAALTLAGLGGILYLLQERQLKNKNFGFFYRRLPSLEQLDALNYRCLTVGFPLLTGAIVTGSLYAQLTLGRFWSWDPKELLTLVAWLIYAVLLHERLAVGWRGRRAALMAIGGFLFLMITLVGANLWLSSYHSFAAFTQPP</sequence>
<gene>
    <name evidence="8" type="ORF">ENV62_02120</name>
</gene>
<protein>
    <submittedName>
        <fullName evidence="8">C-type cytochrome biogenesis protein CcsB</fullName>
    </submittedName>
</protein>
<dbReference type="PANTHER" id="PTHR30071:SF1">
    <property type="entry name" value="CYTOCHROME B_B6 PROTEIN-RELATED"/>
    <property type="match status" value="1"/>
</dbReference>
<keyword evidence="5 6" id="KW-0472">Membrane</keyword>
<organism evidence="8">
    <name type="scientific">Desulfobacca acetoxidans</name>
    <dbReference type="NCBI Taxonomy" id="60893"/>
    <lineage>
        <taxon>Bacteria</taxon>
        <taxon>Pseudomonadati</taxon>
        <taxon>Thermodesulfobacteriota</taxon>
        <taxon>Desulfobaccia</taxon>
        <taxon>Desulfobaccales</taxon>
        <taxon>Desulfobaccaceae</taxon>
        <taxon>Desulfobacca</taxon>
    </lineage>
</organism>
<evidence type="ECO:0000256" key="6">
    <source>
        <dbReference type="SAM" id="Phobius"/>
    </source>
</evidence>
<feature type="transmembrane region" description="Helical" evidence="6">
    <location>
        <begin position="37"/>
        <end position="55"/>
    </location>
</feature>
<dbReference type="PANTHER" id="PTHR30071">
    <property type="entry name" value="HEME EXPORTER PROTEIN C"/>
    <property type="match status" value="1"/>
</dbReference>